<evidence type="ECO:0000256" key="6">
    <source>
        <dbReference type="ARBA" id="ARBA00022989"/>
    </source>
</evidence>
<keyword evidence="4 8" id="KW-0812">Transmembrane</keyword>
<evidence type="ECO:0000256" key="3">
    <source>
        <dbReference type="ARBA" id="ARBA00022475"/>
    </source>
</evidence>
<dbReference type="EMBL" id="FNFY01000001">
    <property type="protein sequence ID" value="SDK26797.1"/>
    <property type="molecule type" value="Genomic_DNA"/>
</dbReference>
<gene>
    <name evidence="9" type="ORF">SAMN05216216_101272</name>
</gene>
<keyword evidence="3" id="KW-1003">Cell membrane</keyword>
<comment type="similarity">
    <text evidence="2">Belongs to the MreD family.</text>
</comment>
<comment type="subcellular location">
    <subcellularLocation>
        <location evidence="1">Cell membrane</location>
        <topology evidence="1">Multi-pass membrane protein</topology>
    </subcellularLocation>
</comment>
<evidence type="ECO:0000256" key="1">
    <source>
        <dbReference type="ARBA" id="ARBA00004651"/>
    </source>
</evidence>
<evidence type="ECO:0000256" key="2">
    <source>
        <dbReference type="ARBA" id="ARBA00007776"/>
    </source>
</evidence>
<evidence type="ECO:0000256" key="8">
    <source>
        <dbReference type="SAM" id="Phobius"/>
    </source>
</evidence>
<dbReference type="OrthoDB" id="2418071at2"/>
<organism evidence="9 10">
    <name type="scientific">Lacicoccus qingdaonensis</name>
    <dbReference type="NCBI Taxonomy" id="576118"/>
    <lineage>
        <taxon>Bacteria</taxon>
        <taxon>Bacillati</taxon>
        <taxon>Bacillota</taxon>
        <taxon>Bacilli</taxon>
        <taxon>Bacillales</taxon>
        <taxon>Salinicoccaceae</taxon>
        <taxon>Lacicoccus</taxon>
    </lineage>
</organism>
<dbReference type="Proteomes" id="UP000199008">
    <property type="component" value="Unassembled WGS sequence"/>
</dbReference>
<proteinExistence type="inferred from homology"/>
<dbReference type="GO" id="GO:0008360">
    <property type="term" value="P:regulation of cell shape"/>
    <property type="evidence" value="ECO:0007669"/>
    <property type="project" value="UniProtKB-KW"/>
</dbReference>
<evidence type="ECO:0000256" key="5">
    <source>
        <dbReference type="ARBA" id="ARBA00022960"/>
    </source>
</evidence>
<evidence type="ECO:0000313" key="9">
    <source>
        <dbReference type="EMBL" id="SDK26797.1"/>
    </source>
</evidence>
<keyword evidence="6 8" id="KW-1133">Transmembrane helix</keyword>
<dbReference type="RefSeq" id="WP_092983891.1">
    <property type="nucleotide sequence ID" value="NZ_FNFY01000001.1"/>
</dbReference>
<reference evidence="10" key="1">
    <citation type="submission" date="2016-10" db="EMBL/GenBank/DDBJ databases">
        <authorList>
            <person name="Varghese N."/>
            <person name="Submissions S."/>
        </authorList>
    </citation>
    <scope>NUCLEOTIDE SEQUENCE [LARGE SCALE GENOMIC DNA]</scope>
    <source>
        <strain evidence="10">CGMCC 1.8895</strain>
    </source>
</reference>
<name>A0A1G9AHI3_9BACL</name>
<feature type="transmembrane region" description="Helical" evidence="8">
    <location>
        <begin position="31"/>
        <end position="51"/>
    </location>
</feature>
<dbReference type="AlphaFoldDB" id="A0A1G9AHI3"/>
<accession>A0A1G9AHI3</accession>
<dbReference type="NCBIfam" id="TIGR03426">
    <property type="entry name" value="shape_MreD"/>
    <property type="match status" value="1"/>
</dbReference>
<sequence>MRIIVIFITSLLLMYGDFLFAEFSPFEISGLTVYTVPKLLLMYILLLSIYVNPSISSFIAIVFGILIDVYSGLVYGVHTFGMVAFVFFMHTAFRVFYKDFVAMAFVVLSLTFLYDAYIYIIYGILGLVNMPVFDYLALRSVPSLIVNALLFVLVFVLTLKSSKVRKNFLSKH</sequence>
<evidence type="ECO:0000313" key="10">
    <source>
        <dbReference type="Proteomes" id="UP000199008"/>
    </source>
</evidence>
<dbReference type="Pfam" id="PF04093">
    <property type="entry name" value="MreD"/>
    <property type="match status" value="1"/>
</dbReference>
<keyword evidence="5" id="KW-0133">Cell shape</keyword>
<evidence type="ECO:0000256" key="7">
    <source>
        <dbReference type="ARBA" id="ARBA00023136"/>
    </source>
</evidence>
<feature type="transmembrane region" description="Helical" evidence="8">
    <location>
        <begin position="104"/>
        <end position="128"/>
    </location>
</feature>
<protein>
    <submittedName>
        <fullName evidence="9">Rod shape-determining protein MreD</fullName>
    </submittedName>
</protein>
<dbReference type="GO" id="GO:0005886">
    <property type="term" value="C:plasma membrane"/>
    <property type="evidence" value="ECO:0007669"/>
    <property type="project" value="UniProtKB-SubCell"/>
</dbReference>
<feature type="transmembrane region" description="Helical" evidence="8">
    <location>
        <begin position="140"/>
        <end position="159"/>
    </location>
</feature>
<dbReference type="InterPro" id="IPR007227">
    <property type="entry name" value="Cell_shape_determining_MreD"/>
</dbReference>
<keyword evidence="10" id="KW-1185">Reference proteome</keyword>
<evidence type="ECO:0000256" key="4">
    <source>
        <dbReference type="ARBA" id="ARBA00022692"/>
    </source>
</evidence>
<dbReference type="STRING" id="576118.SAMN05216216_101272"/>
<keyword evidence="7 8" id="KW-0472">Membrane</keyword>